<proteinExistence type="predicted"/>
<feature type="compositionally biased region" description="Low complexity" evidence="1">
    <location>
        <begin position="252"/>
        <end position="289"/>
    </location>
</feature>
<evidence type="ECO:0000256" key="1">
    <source>
        <dbReference type="SAM" id="MobiDB-lite"/>
    </source>
</evidence>
<organism evidence="2">
    <name type="scientific">Alexandrium catenella</name>
    <name type="common">Red tide dinoflagellate</name>
    <name type="synonym">Gonyaulax catenella</name>
    <dbReference type="NCBI Taxonomy" id="2925"/>
    <lineage>
        <taxon>Eukaryota</taxon>
        <taxon>Sar</taxon>
        <taxon>Alveolata</taxon>
        <taxon>Dinophyceae</taxon>
        <taxon>Gonyaulacales</taxon>
        <taxon>Pyrocystaceae</taxon>
        <taxon>Alexandrium</taxon>
    </lineage>
</organism>
<sequence length="346" mass="35584">MAAALLAWPASAEGLVERGLQRCGGGSPPGLAVTRSLSSLAWTAQKVQTTAYRPCGSPPHPLAKDAFQVRRAPPAPAFTDAEQSSPLGSAPRQPPCAQPYTGDTMTTLEEVATPPRAPLFSPVLAHRSCRPQAVAVAVSAGALPAQQSSGRLSGRGKAAACVVPPISPQGEQSIMRRTRSVPSCGPAPPPVTTSGAFNLSMHPSSSRNGHGVLMSPASPTGNLTPCLVPRLRWHPQTAVGDRFSLGTGMSAESETSETPESVTPTPESVTLESPPVAGTTAARAASAPRDTAEVDADPLGVLRCGIAELERCIAVERGRGVDGLAALPVLKRGLRALERTLSKGGF</sequence>
<feature type="region of interest" description="Disordered" evidence="1">
    <location>
        <begin position="76"/>
        <end position="102"/>
    </location>
</feature>
<feature type="region of interest" description="Disordered" evidence="1">
    <location>
        <begin position="246"/>
        <end position="291"/>
    </location>
</feature>
<protein>
    <submittedName>
        <fullName evidence="2">Uncharacterized protein</fullName>
    </submittedName>
</protein>
<evidence type="ECO:0000313" key="2">
    <source>
        <dbReference type="EMBL" id="CAD9139285.1"/>
    </source>
</evidence>
<accession>A0A7S1MRT1</accession>
<gene>
    <name evidence="2" type="ORF">ACAT0790_LOCUS26125</name>
</gene>
<name>A0A7S1MRT1_ALECA</name>
<dbReference type="AlphaFoldDB" id="A0A7S1MRT1"/>
<dbReference type="EMBL" id="HBGE01043287">
    <property type="protein sequence ID" value="CAD9139285.1"/>
    <property type="molecule type" value="Transcribed_RNA"/>
</dbReference>
<reference evidence="2" key="1">
    <citation type="submission" date="2021-01" db="EMBL/GenBank/DDBJ databases">
        <authorList>
            <person name="Corre E."/>
            <person name="Pelletier E."/>
            <person name="Niang G."/>
            <person name="Scheremetjew M."/>
            <person name="Finn R."/>
            <person name="Kale V."/>
            <person name="Holt S."/>
            <person name="Cochrane G."/>
            <person name="Meng A."/>
            <person name="Brown T."/>
            <person name="Cohen L."/>
        </authorList>
    </citation>
    <scope>NUCLEOTIDE SEQUENCE</scope>
    <source>
        <strain evidence="2">OF101</strain>
    </source>
</reference>